<gene>
    <name evidence="2" type="ORF">SAMN06265795_10826</name>
</gene>
<dbReference type="RefSeq" id="WP_089399804.1">
    <property type="nucleotide sequence ID" value="NZ_FZOT01000008.1"/>
</dbReference>
<feature type="chain" id="PRO_5012421447" description="PXPV repeat-containing protein" evidence="1">
    <location>
        <begin position="25"/>
        <end position="126"/>
    </location>
</feature>
<evidence type="ECO:0008006" key="4">
    <source>
        <dbReference type="Google" id="ProtNLM"/>
    </source>
</evidence>
<evidence type="ECO:0000313" key="3">
    <source>
        <dbReference type="Proteomes" id="UP000198284"/>
    </source>
</evidence>
<proteinExistence type="predicted"/>
<evidence type="ECO:0000313" key="2">
    <source>
        <dbReference type="EMBL" id="SNS86599.1"/>
    </source>
</evidence>
<name>A0A239HZG9_9BURK</name>
<dbReference type="OrthoDB" id="5397649at2"/>
<evidence type="ECO:0000256" key="1">
    <source>
        <dbReference type="SAM" id="SignalP"/>
    </source>
</evidence>
<feature type="signal peptide" evidence="1">
    <location>
        <begin position="1"/>
        <end position="24"/>
    </location>
</feature>
<keyword evidence="1" id="KW-0732">Signal</keyword>
<dbReference type="AlphaFoldDB" id="A0A239HZG9"/>
<protein>
    <recommendedName>
        <fullName evidence="4">PXPV repeat-containing protein</fullName>
    </recommendedName>
</protein>
<reference evidence="2 3" key="1">
    <citation type="submission" date="2017-06" db="EMBL/GenBank/DDBJ databases">
        <authorList>
            <person name="Kim H.J."/>
            <person name="Triplett B.A."/>
        </authorList>
    </citation>
    <scope>NUCLEOTIDE SEQUENCE [LARGE SCALE GENOMIC DNA]</scope>
    <source>
        <strain evidence="2 3">U15</strain>
    </source>
</reference>
<keyword evidence="3" id="KW-1185">Reference proteome</keyword>
<dbReference type="Proteomes" id="UP000198284">
    <property type="component" value="Unassembled WGS sequence"/>
</dbReference>
<organism evidence="2 3">
    <name type="scientific">Noviherbaspirillum humi</name>
    <dbReference type="NCBI Taxonomy" id="1688639"/>
    <lineage>
        <taxon>Bacteria</taxon>
        <taxon>Pseudomonadati</taxon>
        <taxon>Pseudomonadota</taxon>
        <taxon>Betaproteobacteria</taxon>
        <taxon>Burkholderiales</taxon>
        <taxon>Oxalobacteraceae</taxon>
        <taxon>Noviherbaspirillum</taxon>
    </lineage>
</organism>
<accession>A0A239HZG9</accession>
<sequence length="126" mass="13573">MKKRFAALLLGVPLLASLPGPTWAHGHRHGARVGVYVGPAYGWGWYPRPYYPYAYVYPPVAVLPATPPVYVEQAQTAPGAAGDVSSAPPGMQPGYWYYCGSPDGYYPYVKECSGGWRAVTPAPAQP</sequence>
<dbReference type="EMBL" id="FZOT01000008">
    <property type="protein sequence ID" value="SNS86599.1"/>
    <property type="molecule type" value="Genomic_DNA"/>
</dbReference>